<keyword evidence="1" id="KW-0472">Membrane</keyword>
<evidence type="ECO:0000313" key="2">
    <source>
        <dbReference type="EMBL" id="PQJ11946.1"/>
    </source>
</evidence>
<dbReference type="EMBL" id="PPSL01000002">
    <property type="protein sequence ID" value="PQJ11946.1"/>
    <property type="molecule type" value="Genomic_DNA"/>
</dbReference>
<feature type="transmembrane region" description="Helical" evidence="1">
    <location>
        <begin position="46"/>
        <end position="68"/>
    </location>
</feature>
<keyword evidence="3" id="KW-1185">Reference proteome</keyword>
<evidence type="ECO:0000256" key="1">
    <source>
        <dbReference type="SAM" id="Phobius"/>
    </source>
</evidence>
<dbReference type="RefSeq" id="WP_105038826.1">
    <property type="nucleotide sequence ID" value="NZ_PPSL01000002.1"/>
</dbReference>
<feature type="transmembrane region" description="Helical" evidence="1">
    <location>
        <begin position="104"/>
        <end position="121"/>
    </location>
</feature>
<comment type="caution">
    <text evidence="2">The sequence shown here is derived from an EMBL/GenBank/DDBJ whole genome shotgun (WGS) entry which is preliminary data.</text>
</comment>
<feature type="transmembrane region" description="Helical" evidence="1">
    <location>
        <begin position="73"/>
        <end position="92"/>
    </location>
</feature>
<sequence length="132" mass="13653">MNSKQYTLISAVSGIAASLALLFMPLLGGGWESATGIKLFGIDSHYVSMLCKLSLLLAIGCGIAVAIIRNPKVAIVLGIIGVVAVLATYAVFNSAHSGGDMFSGAYVAMLAFVCSTVCNYLRSSIASKDSNQ</sequence>
<name>A0A2S7SZK4_9BACT</name>
<dbReference type="AlphaFoldDB" id="A0A2S7SZK4"/>
<gene>
    <name evidence="2" type="ORF">CJD36_009140</name>
</gene>
<protein>
    <submittedName>
        <fullName evidence="2">Uncharacterized protein</fullName>
    </submittedName>
</protein>
<accession>A0A2S7SZK4</accession>
<organism evidence="2 3">
    <name type="scientific">Flavipsychrobacter stenotrophus</name>
    <dbReference type="NCBI Taxonomy" id="2077091"/>
    <lineage>
        <taxon>Bacteria</taxon>
        <taxon>Pseudomonadati</taxon>
        <taxon>Bacteroidota</taxon>
        <taxon>Chitinophagia</taxon>
        <taxon>Chitinophagales</taxon>
        <taxon>Chitinophagaceae</taxon>
        <taxon>Flavipsychrobacter</taxon>
    </lineage>
</organism>
<keyword evidence="1" id="KW-1133">Transmembrane helix</keyword>
<keyword evidence="1" id="KW-0812">Transmembrane</keyword>
<reference evidence="2 3" key="1">
    <citation type="submission" date="2018-01" db="EMBL/GenBank/DDBJ databases">
        <title>A novel member of the phylum Bacteroidetes isolated from glacier ice.</title>
        <authorList>
            <person name="Liu Q."/>
            <person name="Xin Y.-H."/>
        </authorList>
    </citation>
    <scope>NUCLEOTIDE SEQUENCE [LARGE SCALE GENOMIC DNA]</scope>
    <source>
        <strain evidence="2 3">RB1R16</strain>
    </source>
</reference>
<feature type="transmembrane region" description="Helical" evidence="1">
    <location>
        <begin position="7"/>
        <end position="26"/>
    </location>
</feature>
<dbReference type="Proteomes" id="UP000239872">
    <property type="component" value="Unassembled WGS sequence"/>
</dbReference>
<proteinExistence type="predicted"/>
<evidence type="ECO:0000313" key="3">
    <source>
        <dbReference type="Proteomes" id="UP000239872"/>
    </source>
</evidence>